<comment type="similarity">
    <text evidence="2">Belongs to the NAD(P)-dependent epimerase/dehydratase family. Dihydroflavonol-4-reductase subfamily.</text>
</comment>
<dbReference type="InterPro" id="IPR050425">
    <property type="entry name" value="NAD(P)_dehydrat-like"/>
</dbReference>
<dbReference type="InterPro" id="IPR001509">
    <property type="entry name" value="Epimerase_deHydtase"/>
</dbReference>
<feature type="domain" description="NAD-dependent epimerase/dehydratase" evidence="3">
    <location>
        <begin position="6"/>
        <end position="261"/>
    </location>
</feature>
<dbReference type="RefSeq" id="XP_069227629.1">
    <property type="nucleotide sequence ID" value="XM_069375671.1"/>
</dbReference>
<organism evidence="4 5">
    <name type="scientific">Cladosporium halotolerans</name>
    <dbReference type="NCBI Taxonomy" id="1052096"/>
    <lineage>
        <taxon>Eukaryota</taxon>
        <taxon>Fungi</taxon>
        <taxon>Dikarya</taxon>
        <taxon>Ascomycota</taxon>
        <taxon>Pezizomycotina</taxon>
        <taxon>Dothideomycetes</taxon>
        <taxon>Dothideomycetidae</taxon>
        <taxon>Cladosporiales</taxon>
        <taxon>Cladosporiaceae</taxon>
        <taxon>Cladosporium</taxon>
    </lineage>
</organism>
<dbReference type="InterPro" id="IPR036291">
    <property type="entry name" value="NAD(P)-bd_dom_sf"/>
</dbReference>
<dbReference type="EMBL" id="JAAQHG020000025">
    <property type="protein sequence ID" value="KAL1584523.1"/>
    <property type="molecule type" value="Genomic_DNA"/>
</dbReference>
<dbReference type="GeneID" id="96008509"/>
<proteinExistence type="inferred from homology"/>
<dbReference type="PANTHER" id="PTHR10366">
    <property type="entry name" value="NAD DEPENDENT EPIMERASE/DEHYDRATASE"/>
    <property type="match status" value="1"/>
</dbReference>
<evidence type="ECO:0000313" key="4">
    <source>
        <dbReference type="EMBL" id="KAL1584523.1"/>
    </source>
</evidence>
<keyword evidence="5" id="KW-1185">Reference proteome</keyword>
<evidence type="ECO:0000313" key="5">
    <source>
        <dbReference type="Proteomes" id="UP000803884"/>
    </source>
</evidence>
<evidence type="ECO:0000256" key="2">
    <source>
        <dbReference type="ARBA" id="ARBA00023445"/>
    </source>
</evidence>
<sequence length="347" mass="37058">MAKETVVITGATGFIGARVLQLLLKRDYEVRIVVRSDGKAQALRDNPHLQGIERATFVVVPDLLSPGALDKAVAGADSMIHLASPIPLHGDIAPERQHDELIVPAVNATLRALEAAKKSSSVKRVVITSSAVAIISASILLPSEAPPSGRVVTGDDRVQEDQPPFPAAFAAYVASKVAALNASDKFMKEQKPAFDVVNVMPPYVIGPNLIAKTAAQLYEGTNAVFLALMTGRSDGSDPPEPGMAIHVDDVARVHVDALDRNKIKARNGVENCFLSQDIIWDDVPRIAAKKFPEAVKAGILSPDGRKRSKPGLSNSSKVEKAFGMKLKPLDAMVTDLASQYLELIKGK</sequence>
<dbReference type="AlphaFoldDB" id="A0AB34KMK4"/>
<comment type="caution">
    <text evidence="4">The sequence shown here is derived from an EMBL/GenBank/DDBJ whole genome shotgun (WGS) entry which is preliminary data.</text>
</comment>
<gene>
    <name evidence="4" type="ORF">WHR41_07066</name>
</gene>
<protein>
    <recommendedName>
        <fullName evidence="3">NAD-dependent epimerase/dehydratase domain-containing protein</fullName>
    </recommendedName>
</protein>
<dbReference type="Proteomes" id="UP000803884">
    <property type="component" value="Unassembled WGS sequence"/>
</dbReference>
<dbReference type="Gene3D" id="3.40.50.720">
    <property type="entry name" value="NAD(P)-binding Rossmann-like Domain"/>
    <property type="match status" value="1"/>
</dbReference>
<evidence type="ECO:0000259" key="3">
    <source>
        <dbReference type="Pfam" id="PF01370"/>
    </source>
</evidence>
<dbReference type="SUPFAM" id="SSF51735">
    <property type="entry name" value="NAD(P)-binding Rossmann-fold domains"/>
    <property type="match status" value="1"/>
</dbReference>
<dbReference type="Pfam" id="PF01370">
    <property type="entry name" value="Epimerase"/>
    <property type="match status" value="1"/>
</dbReference>
<dbReference type="GO" id="GO:0016616">
    <property type="term" value="F:oxidoreductase activity, acting on the CH-OH group of donors, NAD or NADP as acceptor"/>
    <property type="evidence" value="ECO:0007669"/>
    <property type="project" value="TreeGrafter"/>
</dbReference>
<name>A0AB34KMK4_9PEZI</name>
<keyword evidence="1" id="KW-0560">Oxidoreductase</keyword>
<evidence type="ECO:0000256" key="1">
    <source>
        <dbReference type="ARBA" id="ARBA00023002"/>
    </source>
</evidence>
<reference evidence="4 5" key="1">
    <citation type="journal article" date="2020" name="Microbiol. Resour. Announc.">
        <title>Draft Genome Sequence of a Cladosporium Species Isolated from the Mesophotic Ascidian Didemnum maculosum.</title>
        <authorList>
            <person name="Gioti A."/>
            <person name="Siaperas R."/>
            <person name="Nikolaivits E."/>
            <person name="Le Goff G."/>
            <person name="Ouazzani J."/>
            <person name="Kotoulas G."/>
            <person name="Topakas E."/>
        </authorList>
    </citation>
    <scope>NUCLEOTIDE SEQUENCE [LARGE SCALE GENOMIC DNA]</scope>
    <source>
        <strain evidence="4 5">TM138-S3</strain>
    </source>
</reference>
<dbReference type="PANTHER" id="PTHR10366:SF564">
    <property type="entry name" value="STEROL-4-ALPHA-CARBOXYLATE 3-DEHYDROGENASE, DECARBOXYLATING"/>
    <property type="match status" value="1"/>
</dbReference>
<accession>A0AB34KMK4</accession>